<dbReference type="Pfam" id="PF05990">
    <property type="entry name" value="DUF900"/>
    <property type="match status" value="1"/>
</dbReference>
<evidence type="ECO:0000313" key="2">
    <source>
        <dbReference type="Proteomes" id="UP001141259"/>
    </source>
</evidence>
<proteinExistence type="predicted"/>
<dbReference type="EMBL" id="JANYMP010000021">
    <property type="protein sequence ID" value="MCS7481909.1"/>
    <property type="molecule type" value="Genomic_DNA"/>
</dbReference>
<dbReference type="Proteomes" id="UP001141259">
    <property type="component" value="Unassembled WGS sequence"/>
</dbReference>
<protein>
    <submittedName>
        <fullName evidence="1">Alpha/beta hydrolase</fullName>
    </submittedName>
</protein>
<dbReference type="GO" id="GO:0016787">
    <property type="term" value="F:hydrolase activity"/>
    <property type="evidence" value="ECO:0007669"/>
    <property type="project" value="UniProtKB-KW"/>
</dbReference>
<name>A0A9X2VSM6_9PSEU</name>
<keyword evidence="2" id="KW-1185">Reference proteome</keyword>
<reference evidence="1" key="1">
    <citation type="submission" date="2022-08" db="EMBL/GenBank/DDBJ databases">
        <authorList>
            <person name="Tistechok S."/>
            <person name="Samborskyy M."/>
            <person name="Roman I."/>
        </authorList>
    </citation>
    <scope>NUCLEOTIDE SEQUENCE</scope>
    <source>
        <strain evidence="1">DSM 103496</strain>
    </source>
</reference>
<dbReference type="InterPro" id="IPR029058">
    <property type="entry name" value="AB_hydrolase_fold"/>
</dbReference>
<evidence type="ECO:0000313" key="1">
    <source>
        <dbReference type="EMBL" id="MCS7481909.1"/>
    </source>
</evidence>
<dbReference type="RefSeq" id="WP_259627398.1">
    <property type="nucleotide sequence ID" value="NZ_JANYMP010000021.1"/>
</dbReference>
<sequence>MSLVVLDLDADGNPLDPATQQPVADVQGFLARHLEVPESATDIVVFVHGWRNTKATAFHRAHRFADLVTTTYDPVRYPALGAWNSHYVVVRWPSASNPFLHGYRRIRDRAHLMSTTGRAPEALAHLLGYLNAHRERPRGTLRTKAGQYLHLVGHSFGCRFLAEAIQWAADSRPDVLGWDRSDPRYPYAADTLLMFQMAYPHDLIAHGFPRLLHDAPIGGPAVFTHSRFDRAVGLWHRLAERRTGVGHRGATEPREHISSIILRPMTQNYTAGDFTSTLVNVDANLCFRRGRFLNPAGAHADILHPESAHLILSLAELAR</sequence>
<accession>A0A9X2VSM6</accession>
<gene>
    <name evidence="1" type="ORF">NZH93_34080</name>
</gene>
<keyword evidence="1" id="KW-0378">Hydrolase</keyword>
<organism evidence="1 2">
    <name type="scientific">Umezawaea endophytica</name>
    <dbReference type="NCBI Taxonomy" id="1654476"/>
    <lineage>
        <taxon>Bacteria</taxon>
        <taxon>Bacillati</taxon>
        <taxon>Actinomycetota</taxon>
        <taxon>Actinomycetes</taxon>
        <taxon>Pseudonocardiales</taxon>
        <taxon>Pseudonocardiaceae</taxon>
        <taxon>Umezawaea</taxon>
    </lineage>
</organism>
<dbReference type="AlphaFoldDB" id="A0A9X2VSM6"/>
<comment type="caution">
    <text evidence="1">The sequence shown here is derived from an EMBL/GenBank/DDBJ whole genome shotgun (WGS) entry which is preliminary data.</text>
</comment>
<dbReference type="SUPFAM" id="SSF53474">
    <property type="entry name" value="alpha/beta-Hydrolases"/>
    <property type="match status" value="1"/>
</dbReference>
<dbReference type="InterPro" id="IPR010297">
    <property type="entry name" value="DUF900_hydrolase"/>
</dbReference>